<dbReference type="PANTHER" id="PTHR11472">
    <property type="entry name" value="DNA REPAIR DEAD HELICASE RAD3/XP-D SUBFAMILY MEMBER"/>
    <property type="match status" value="1"/>
</dbReference>
<dbReference type="GeneID" id="25401920"/>
<dbReference type="InterPro" id="IPR006555">
    <property type="entry name" value="ATP-dep_Helicase_C"/>
</dbReference>
<evidence type="ECO:0000256" key="9">
    <source>
        <dbReference type="ARBA" id="ARBA00023014"/>
    </source>
</evidence>
<evidence type="ECO:0000313" key="14">
    <source>
        <dbReference type="EMBL" id="AKG39005.1"/>
    </source>
</evidence>
<dbReference type="GO" id="GO:0003677">
    <property type="term" value="F:DNA binding"/>
    <property type="evidence" value="ECO:0007669"/>
    <property type="project" value="UniProtKB-KW"/>
</dbReference>
<keyword evidence="15" id="KW-1185">Reference proteome</keyword>
<dbReference type="InterPro" id="IPR014013">
    <property type="entry name" value="Helic_SF1/SF2_ATP-bd_DinG/Rad3"/>
</dbReference>
<dbReference type="GO" id="GO:0051539">
    <property type="term" value="F:4 iron, 4 sulfur cluster binding"/>
    <property type="evidence" value="ECO:0007669"/>
    <property type="project" value="UniProtKB-KW"/>
</dbReference>
<dbReference type="InterPro" id="IPR045028">
    <property type="entry name" value="DinG/Rad3-like"/>
</dbReference>
<evidence type="ECO:0000256" key="10">
    <source>
        <dbReference type="ARBA" id="ARBA00023125"/>
    </source>
</evidence>
<name>A0A0F7FI51_9CREN</name>
<dbReference type="Gene3D" id="3.40.50.300">
    <property type="entry name" value="P-loop containing nucleotide triphosphate hydrolases"/>
    <property type="match status" value="2"/>
</dbReference>
<keyword evidence="4" id="KW-0227">DNA damage</keyword>
<dbReference type="PANTHER" id="PTHR11472:SF34">
    <property type="entry name" value="REGULATOR OF TELOMERE ELONGATION HELICASE 1"/>
    <property type="match status" value="1"/>
</dbReference>
<dbReference type="InterPro" id="IPR027417">
    <property type="entry name" value="P-loop_NTPase"/>
</dbReference>
<dbReference type="GO" id="GO:0005524">
    <property type="term" value="F:ATP binding"/>
    <property type="evidence" value="ECO:0007669"/>
    <property type="project" value="UniProtKB-KW"/>
</dbReference>
<evidence type="ECO:0000256" key="2">
    <source>
        <dbReference type="ARBA" id="ARBA00022723"/>
    </source>
</evidence>
<protein>
    <recommendedName>
        <fullName evidence="13">Helicase ATP-binding domain-containing protein</fullName>
    </recommendedName>
</protein>
<evidence type="ECO:0000256" key="7">
    <source>
        <dbReference type="ARBA" id="ARBA00022840"/>
    </source>
</evidence>
<evidence type="ECO:0000256" key="8">
    <source>
        <dbReference type="ARBA" id="ARBA00023004"/>
    </source>
</evidence>
<dbReference type="SUPFAM" id="SSF52540">
    <property type="entry name" value="P-loop containing nucleoside triphosphate hydrolases"/>
    <property type="match status" value="1"/>
</dbReference>
<dbReference type="RefSeq" id="WP_052884531.1">
    <property type="nucleotide sequence ID" value="NZ_CP009961.1"/>
</dbReference>
<dbReference type="GO" id="GO:0006281">
    <property type="term" value="P:DNA repair"/>
    <property type="evidence" value="ECO:0007669"/>
    <property type="project" value="UniProtKB-KW"/>
</dbReference>
<dbReference type="AlphaFoldDB" id="A0A0F7FI51"/>
<keyword evidence="5" id="KW-0378">Hydrolase</keyword>
<dbReference type="PATRIC" id="fig|1550241.5.peg.1408"/>
<keyword evidence="9" id="KW-0411">Iron-sulfur</keyword>
<evidence type="ECO:0000256" key="6">
    <source>
        <dbReference type="ARBA" id="ARBA00022806"/>
    </source>
</evidence>
<organism evidence="14 15">
    <name type="scientific">Infirmifilum uzonense</name>
    <dbReference type="NCBI Taxonomy" id="1550241"/>
    <lineage>
        <taxon>Archaea</taxon>
        <taxon>Thermoproteota</taxon>
        <taxon>Thermoprotei</taxon>
        <taxon>Thermofilales</taxon>
        <taxon>Thermofilaceae</taxon>
        <taxon>Infirmifilum</taxon>
    </lineage>
</organism>
<keyword evidence="6" id="KW-0347">Helicase</keyword>
<dbReference type="STRING" id="1550241.MA03_06775"/>
<dbReference type="SMART" id="SM00488">
    <property type="entry name" value="DEXDc2"/>
    <property type="match status" value="1"/>
</dbReference>
<keyword evidence="1" id="KW-0004">4Fe-4S</keyword>
<keyword evidence="12" id="KW-0413">Isomerase</keyword>
<dbReference type="Gene3D" id="1.10.275.30">
    <property type="match status" value="1"/>
</dbReference>
<reference evidence="14 15" key="1">
    <citation type="journal article" date="2015" name="Stand. Genomic Sci.">
        <title>Complete genome sequence of and proposal of Thermofilum uzonense sp. nov. a novel hyperthermophilic crenarchaeon and emended description of the genus Thermofilum.</title>
        <authorList>
            <person name="Toshchakov S.V."/>
            <person name="Korzhenkov A.A."/>
            <person name="Samarov N.I."/>
            <person name="Mazunin I.O."/>
            <person name="Mozhey O.I."/>
            <person name="Shmyr I.S."/>
            <person name="Derbikova K.S."/>
            <person name="Taranov E.A."/>
            <person name="Dominova I.N."/>
            <person name="Bonch-Osmolovskaya E.A."/>
            <person name="Patrushev M.V."/>
            <person name="Podosokorskaya O.A."/>
            <person name="Kublanov I.V."/>
        </authorList>
    </citation>
    <scope>NUCLEOTIDE SEQUENCE [LARGE SCALE GENOMIC DNA]</scope>
    <source>
        <strain evidence="14 15">1807-2</strain>
    </source>
</reference>
<dbReference type="InterPro" id="IPR006554">
    <property type="entry name" value="Helicase-like_DEXD_c2"/>
</dbReference>
<proteinExistence type="predicted"/>
<dbReference type="GO" id="GO:0046872">
    <property type="term" value="F:metal ion binding"/>
    <property type="evidence" value="ECO:0007669"/>
    <property type="project" value="UniProtKB-KW"/>
</dbReference>
<dbReference type="Pfam" id="PF13307">
    <property type="entry name" value="Helicase_C_2"/>
    <property type="match status" value="1"/>
</dbReference>
<accession>A0A0F7FI51</accession>
<dbReference type="GO" id="GO:0003678">
    <property type="term" value="F:DNA helicase activity"/>
    <property type="evidence" value="ECO:0007669"/>
    <property type="project" value="InterPro"/>
</dbReference>
<dbReference type="Pfam" id="PF06733">
    <property type="entry name" value="DEAD_2"/>
    <property type="match status" value="1"/>
</dbReference>
<keyword evidence="10" id="KW-0238">DNA-binding</keyword>
<feature type="domain" description="Helicase ATP-binding" evidence="13">
    <location>
        <begin position="7"/>
        <end position="259"/>
    </location>
</feature>
<evidence type="ECO:0000256" key="1">
    <source>
        <dbReference type="ARBA" id="ARBA00022485"/>
    </source>
</evidence>
<keyword evidence="11" id="KW-0234">DNA repair</keyword>
<evidence type="ECO:0000256" key="3">
    <source>
        <dbReference type="ARBA" id="ARBA00022741"/>
    </source>
</evidence>
<keyword evidence="3" id="KW-0547">Nucleotide-binding</keyword>
<evidence type="ECO:0000256" key="12">
    <source>
        <dbReference type="ARBA" id="ARBA00023235"/>
    </source>
</evidence>
<gene>
    <name evidence="14" type="ORF">MA03_06775</name>
</gene>
<sequence length="593" mass="67943">MERLTSRIKEFFPYEHPRPGQLELARKVYESVVNSKILLARYPVGFGKTAAVFAGLLAADVPRIIYLAHTKSQFQAPIREVVRLEKTGVKLSLVTLASRFDMCLLPRSLTSGMDFHRFLRFCARKKLSGECPYIKKRYKGELPSLLTLNTLRRIGREAGICPYEIAWEAVRTARIIVASYSYLFDPRLSIILLRKGGINLSESVIVVDEAHNLPRFITDSLSSELHASSIRAALREIQRARFAEDSNIAESLRKLLAYLHKTATENGSEVPVETFLEIAPNSRILARVATSYEGKTGVFSSLWHIVYFLEEVEKMPSDSILIALREDVSLAYKIFFYNIPRVARRVFDDSRSAILTSATLPPADYYTAILGVKRERLQEISYPFTWGENVTLVIQRGISSRYVERTQELFKFYAHLIDSVYKDPESRHVLAVFPSYSFMLNTYPFIESTPRLLEKHDTHLDDILEFLMRHEKCLVIITAWGKFSEGVEFKAMRSNLIDTIVIAGLPVPTPSPVNKKLEEHLETFSSDKEWAWRQVYLYPALNKVLQIIGRGLRSENDRVRVYLLDERVIDEKALEYLKDYGLSFSIISSLSKN</sequence>
<dbReference type="KEGG" id="thf:MA03_06775"/>
<keyword evidence="7" id="KW-0067">ATP-binding</keyword>
<dbReference type="InterPro" id="IPR010614">
    <property type="entry name" value="RAD3-like_helicase_DEAD"/>
</dbReference>
<keyword evidence="8" id="KW-0408">Iron</keyword>
<evidence type="ECO:0000313" key="15">
    <source>
        <dbReference type="Proteomes" id="UP000067434"/>
    </source>
</evidence>
<evidence type="ECO:0000256" key="5">
    <source>
        <dbReference type="ARBA" id="ARBA00022801"/>
    </source>
</evidence>
<dbReference type="GO" id="GO:0016818">
    <property type="term" value="F:hydrolase activity, acting on acid anhydrides, in phosphorus-containing anhydrides"/>
    <property type="evidence" value="ECO:0007669"/>
    <property type="project" value="InterPro"/>
</dbReference>
<evidence type="ECO:0000259" key="13">
    <source>
        <dbReference type="PROSITE" id="PS51193"/>
    </source>
</evidence>
<dbReference type="Proteomes" id="UP000067434">
    <property type="component" value="Chromosome"/>
</dbReference>
<evidence type="ECO:0000256" key="4">
    <source>
        <dbReference type="ARBA" id="ARBA00022763"/>
    </source>
</evidence>
<dbReference type="SMART" id="SM00491">
    <property type="entry name" value="HELICc2"/>
    <property type="match status" value="1"/>
</dbReference>
<dbReference type="PROSITE" id="PS51193">
    <property type="entry name" value="HELICASE_ATP_BIND_2"/>
    <property type="match status" value="1"/>
</dbReference>
<dbReference type="OrthoDB" id="27512at2157"/>
<evidence type="ECO:0000256" key="11">
    <source>
        <dbReference type="ARBA" id="ARBA00023204"/>
    </source>
</evidence>
<keyword evidence="2" id="KW-0479">Metal-binding</keyword>
<dbReference type="EMBL" id="CP009961">
    <property type="protein sequence ID" value="AKG39005.1"/>
    <property type="molecule type" value="Genomic_DNA"/>
</dbReference>
<dbReference type="HOGENOM" id="CLU_006515_9_0_2"/>